<evidence type="ECO:0000313" key="4">
    <source>
        <dbReference type="Proteomes" id="UP000292884"/>
    </source>
</evidence>
<dbReference type="Proteomes" id="UP000292884">
    <property type="component" value="Unassembled WGS sequence"/>
</dbReference>
<keyword evidence="4" id="KW-1185">Reference proteome</keyword>
<feature type="chain" id="PRO_5020399666" evidence="1">
    <location>
        <begin position="23"/>
        <end position="440"/>
    </location>
</feature>
<dbReference type="RefSeq" id="WP_131551831.1">
    <property type="nucleotide sequence ID" value="NZ_SJSK01000001.1"/>
</dbReference>
<protein>
    <submittedName>
        <fullName evidence="3">Amidohydrolase</fullName>
    </submittedName>
</protein>
<dbReference type="PANTHER" id="PTHR43135:SF3">
    <property type="entry name" value="ALPHA-D-RIBOSE 1-METHYLPHOSPHONATE 5-TRIPHOSPHATE DIPHOSPHATASE"/>
    <property type="match status" value="1"/>
</dbReference>
<feature type="domain" description="Amidohydrolase-related" evidence="2">
    <location>
        <begin position="328"/>
        <end position="402"/>
    </location>
</feature>
<evidence type="ECO:0000256" key="1">
    <source>
        <dbReference type="SAM" id="SignalP"/>
    </source>
</evidence>
<dbReference type="SUPFAM" id="SSF51556">
    <property type="entry name" value="Metallo-dependent hydrolases"/>
    <property type="match status" value="1"/>
</dbReference>
<comment type="caution">
    <text evidence="3">The sequence shown here is derived from an EMBL/GenBank/DDBJ whole genome shotgun (WGS) entry which is preliminary data.</text>
</comment>
<dbReference type="AlphaFoldDB" id="A0A4R0N2M9"/>
<dbReference type="Gene3D" id="3.20.20.140">
    <property type="entry name" value="Metal-dependent hydrolases"/>
    <property type="match status" value="1"/>
</dbReference>
<accession>A0A4R0N2M9</accession>
<name>A0A4R0N2M9_9SPHI</name>
<proteinExistence type="predicted"/>
<dbReference type="PANTHER" id="PTHR43135">
    <property type="entry name" value="ALPHA-D-RIBOSE 1-METHYLPHOSPHONATE 5-TRIPHOSPHATE DIPHOSPHATASE"/>
    <property type="match status" value="1"/>
</dbReference>
<keyword evidence="3" id="KW-0378">Hydrolase</keyword>
<sequence>MNKYLSTAIALFASVSLTYGQANISPAKPQSQKTVVMGAIIHTGDGKVIDNGYLIFDKGKIIGIGDATVVKLALTDAKIITANGKHIYPGFISPITNLGLLEIESVKATKDDSELGENNAHIRALIAYNTDSKVPATLRSNGILMAQITPAGGTISGSSSVVQLDAWNWEDAAIKKDDAMHMTWPVAPRGRGFGGGGGGRFGAAAGPAVDPNERINAVIAELNKFFTEAKLYTETTPTVTNTRLAAMKGLFNGSQKLFITADGQKEIVGAVNFAKKFGITPVIVGGDDAYLLTDFLKSNNVTVIVKQPHALPNNADDDVNMPYKNVAVLSKAGVNVVISIDGFWQQRNLPFMAGTASAWGMSKEDALKTITLNAAVALGVDKTVGSLAIGKDATFIISAGDALDMVTNKVEQAFIQGRDINLDNLHKQLDKKFSDKYGIK</sequence>
<organism evidence="3 4">
    <name type="scientific">Pedobacter frigiditerrae</name>
    <dbReference type="NCBI Taxonomy" id="2530452"/>
    <lineage>
        <taxon>Bacteria</taxon>
        <taxon>Pseudomonadati</taxon>
        <taxon>Bacteroidota</taxon>
        <taxon>Sphingobacteriia</taxon>
        <taxon>Sphingobacteriales</taxon>
        <taxon>Sphingobacteriaceae</taxon>
        <taxon>Pedobacter</taxon>
    </lineage>
</organism>
<feature type="signal peptide" evidence="1">
    <location>
        <begin position="1"/>
        <end position="22"/>
    </location>
</feature>
<dbReference type="GO" id="GO:0016810">
    <property type="term" value="F:hydrolase activity, acting on carbon-nitrogen (but not peptide) bonds"/>
    <property type="evidence" value="ECO:0007669"/>
    <property type="project" value="InterPro"/>
</dbReference>
<dbReference type="InterPro" id="IPR011059">
    <property type="entry name" value="Metal-dep_hydrolase_composite"/>
</dbReference>
<dbReference type="InterPro" id="IPR006680">
    <property type="entry name" value="Amidohydro-rel"/>
</dbReference>
<keyword evidence="1" id="KW-0732">Signal</keyword>
<dbReference type="InterPro" id="IPR051781">
    <property type="entry name" value="Metallo-dep_Hydrolase"/>
</dbReference>
<gene>
    <name evidence="3" type="ORF">EZ428_04110</name>
</gene>
<reference evidence="3 4" key="1">
    <citation type="submission" date="2019-02" db="EMBL/GenBank/DDBJ databases">
        <title>Pedobacter sp. RP-1-13 sp. nov., isolated from Arctic soil.</title>
        <authorList>
            <person name="Dahal R.H."/>
        </authorList>
    </citation>
    <scope>NUCLEOTIDE SEQUENCE [LARGE SCALE GENOMIC DNA]</scope>
    <source>
        <strain evidence="3 4">RP-1-13</strain>
    </source>
</reference>
<dbReference type="SUPFAM" id="SSF51338">
    <property type="entry name" value="Composite domain of metallo-dependent hydrolases"/>
    <property type="match status" value="1"/>
</dbReference>
<dbReference type="EMBL" id="SJSK01000001">
    <property type="protein sequence ID" value="TCC93965.1"/>
    <property type="molecule type" value="Genomic_DNA"/>
</dbReference>
<dbReference type="InterPro" id="IPR032466">
    <property type="entry name" value="Metal_Hydrolase"/>
</dbReference>
<evidence type="ECO:0000313" key="3">
    <source>
        <dbReference type="EMBL" id="TCC93965.1"/>
    </source>
</evidence>
<evidence type="ECO:0000259" key="2">
    <source>
        <dbReference type="Pfam" id="PF01979"/>
    </source>
</evidence>
<dbReference type="Pfam" id="PF01979">
    <property type="entry name" value="Amidohydro_1"/>
    <property type="match status" value="1"/>
</dbReference>
<dbReference type="OrthoDB" id="783596at2"/>